<evidence type="ECO:0000256" key="1">
    <source>
        <dbReference type="ARBA" id="ARBA00022801"/>
    </source>
</evidence>
<dbReference type="Pfam" id="PF12697">
    <property type="entry name" value="Abhydrolase_6"/>
    <property type="match status" value="1"/>
</dbReference>
<dbReference type="EC" id="3.1.1.81" evidence="3"/>
<dbReference type="PATRIC" id="fig|285473.5.peg.3183"/>
<dbReference type="KEGG" id="srn:A4G23_03048"/>
<accession>A0A1D8G410</accession>
<evidence type="ECO:0000259" key="2">
    <source>
        <dbReference type="Pfam" id="PF12697"/>
    </source>
</evidence>
<name>A0A1D8G410_9ACTN</name>
<dbReference type="PANTHER" id="PTHR43798">
    <property type="entry name" value="MONOACYLGLYCEROL LIPASE"/>
    <property type="match status" value="1"/>
</dbReference>
<gene>
    <name evidence="3" type="primary">aiiM</name>
    <name evidence="3" type="ORF">A4G23_03048</name>
</gene>
<evidence type="ECO:0000313" key="3">
    <source>
        <dbReference type="EMBL" id="AOT60181.1"/>
    </source>
</evidence>
<dbReference type="SUPFAM" id="SSF53474">
    <property type="entry name" value="alpha/beta-Hydrolases"/>
    <property type="match status" value="1"/>
</dbReference>
<keyword evidence="1 3" id="KW-0378">Hydrolase</keyword>
<proteinExistence type="predicted"/>
<evidence type="ECO:0000313" key="4">
    <source>
        <dbReference type="Proteomes" id="UP000095349"/>
    </source>
</evidence>
<sequence length="253" mass="27409">MTLAHDVSGTGPAVVLLHSTVCDRRMWDPQWPVLADAGYRVVRCDFRGHGDSPAADRPYTDAADVADLLDHLGIERAALIGSSYGGRVALETAAARPEAVTALALFCTALPGHEPGPELRAFDEREDALFEADDLDGAVELNVATWLGPEADDATRDLVRRMQRRAFELQWTAEDFGAPRPPADPARVTAPCLVVSGAHDLRDFRDIAVSLAARLPAADHVELPWAGHLPTLERPAETTALLTAFLQRTLPRN</sequence>
<dbReference type="InterPro" id="IPR000073">
    <property type="entry name" value="AB_hydrolase_1"/>
</dbReference>
<keyword evidence="4" id="KW-1185">Reference proteome</keyword>
<dbReference type="PANTHER" id="PTHR43798:SF31">
    <property type="entry name" value="AB HYDROLASE SUPERFAMILY PROTEIN YCLE"/>
    <property type="match status" value="1"/>
</dbReference>
<dbReference type="InterPro" id="IPR050266">
    <property type="entry name" value="AB_hydrolase_sf"/>
</dbReference>
<dbReference type="OrthoDB" id="495620at2"/>
<feature type="domain" description="AB hydrolase-1" evidence="2">
    <location>
        <begin position="14"/>
        <end position="238"/>
    </location>
</feature>
<dbReference type="EMBL" id="CP017316">
    <property type="protein sequence ID" value="AOT60181.1"/>
    <property type="molecule type" value="Genomic_DNA"/>
</dbReference>
<dbReference type="RefSeq" id="WP_069977416.1">
    <property type="nucleotide sequence ID" value="NZ_CP017316.1"/>
</dbReference>
<dbReference type="AlphaFoldDB" id="A0A1D8G410"/>
<dbReference type="Proteomes" id="UP000095349">
    <property type="component" value="Chromosome"/>
</dbReference>
<dbReference type="Gene3D" id="3.40.50.1820">
    <property type="entry name" value="alpha/beta hydrolase"/>
    <property type="match status" value="1"/>
</dbReference>
<protein>
    <submittedName>
        <fullName evidence="3">N-acyl homoserine lactonase</fullName>
        <ecNumber evidence="3">3.1.1.81</ecNumber>
    </submittedName>
</protein>
<dbReference type="STRING" id="285473.A4G23_03048"/>
<dbReference type="GO" id="GO:0016020">
    <property type="term" value="C:membrane"/>
    <property type="evidence" value="ECO:0007669"/>
    <property type="project" value="TreeGrafter"/>
</dbReference>
<dbReference type="InterPro" id="IPR029058">
    <property type="entry name" value="AB_hydrolase_fold"/>
</dbReference>
<organism evidence="3 4">
    <name type="scientific">Streptomyces rubrolavendulae</name>
    <dbReference type="NCBI Taxonomy" id="285473"/>
    <lineage>
        <taxon>Bacteria</taxon>
        <taxon>Bacillati</taxon>
        <taxon>Actinomycetota</taxon>
        <taxon>Actinomycetes</taxon>
        <taxon>Kitasatosporales</taxon>
        <taxon>Streptomycetaceae</taxon>
        <taxon>Streptomyces</taxon>
    </lineage>
</organism>
<dbReference type="GO" id="GO:0102007">
    <property type="term" value="F:acyl-L-homoserine-lactone lactonohydrolase activity"/>
    <property type="evidence" value="ECO:0007669"/>
    <property type="project" value="UniProtKB-EC"/>
</dbReference>
<reference evidence="3 4" key="1">
    <citation type="submission" date="2016-09" db="EMBL/GenBank/DDBJ databases">
        <title>Streptomyces rubrolavendulae MJM4426 Genome sequencing and assembly.</title>
        <authorList>
            <person name="Kim J.-G."/>
        </authorList>
    </citation>
    <scope>NUCLEOTIDE SEQUENCE [LARGE SCALE GENOMIC DNA]</scope>
    <source>
        <strain evidence="3 4">MJM4426</strain>
    </source>
</reference>
<dbReference type="PRINTS" id="PR00111">
    <property type="entry name" value="ABHYDROLASE"/>
</dbReference>